<dbReference type="InterPro" id="IPR008928">
    <property type="entry name" value="6-hairpin_glycosidase_sf"/>
</dbReference>
<proteinExistence type="predicted"/>
<dbReference type="SUPFAM" id="SSF48208">
    <property type="entry name" value="Six-hairpin glycosidases"/>
    <property type="match status" value="1"/>
</dbReference>
<dbReference type="GO" id="GO:0005975">
    <property type="term" value="P:carbohydrate metabolic process"/>
    <property type="evidence" value="ECO:0007669"/>
    <property type="project" value="InterPro"/>
</dbReference>
<dbReference type="PANTHER" id="PTHR42899">
    <property type="entry name" value="SPERMATOGENESIS-ASSOCIATED PROTEIN 20"/>
    <property type="match status" value="1"/>
</dbReference>
<gene>
    <name evidence="1" type="ORF">C3L24_13790</name>
</gene>
<dbReference type="EMBL" id="PQCO01000338">
    <property type="protein sequence ID" value="PUD97889.1"/>
    <property type="molecule type" value="Genomic_DNA"/>
</dbReference>
<dbReference type="InterPro" id="IPR024705">
    <property type="entry name" value="Ssp411"/>
</dbReference>
<accession>A0A6N4DDW6</accession>
<dbReference type="AlphaFoldDB" id="A0A6N4DDW6"/>
<name>A0A6N4DDW6_9GAMM</name>
<evidence type="ECO:0000313" key="1">
    <source>
        <dbReference type="EMBL" id="PUD97889.1"/>
    </source>
</evidence>
<evidence type="ECO:0000313" key="2">
    <source>
        <dbReference type="Proteomes" id="UP000250928"/>
    </source>
</evidence>
<organism evidence="1 2">
    <name type="scientific">Candidatus Sedimenticola endophacoides</name>
    <dbReference type="NCBI Taxonomy" id="2548426"/>
    <lineage>
        <taxon>Bacteria</taxon>
        <taxon>Pseudomonadati</taxon>
        <taxon>Pseudomonadota</taxon>
        <taxon>Gammaproteobacteria</taxon>
        <taxon>Chromatiales</taxon>
        <taxon>Sedimenticolaceae</taxon>
        <taxon>Sedimenticola</taxon>
    </lineage>
</organism>
<dbReference type="Proteomes" id="UP000250928">
    <property type="component" value="Unassembled WGS sequence"/>
</dbReference>
<reference evidence="1 2" key="1">
    <citation type="submission" date="2018-01" db="EMBL/GenBank/DDBJ databases">
        <title>Novel co-symbiosis in the lucinid bivalve Phacoides pectinatus.</title>
        <authorList>
            <person name="Lim S.J."/>
            <person name="Davis B.G."/>
            <person name="Gill D.E."/>
            <person name="Engel A.S."/>
            <person name="Anderson L.C."/>
            <person name="Campbell B.J."/>
        </authorList>
    </citation>
    <scope>NUCLEOTIDE SEQUENCE [LARGE SCALE GENOMIC DNA]</scope>
    <source>
        <strain evidence="1">N3_P5</strain>
    </source>
</reference>
<evidence type="ECO:0008006" key="3">
    <source>
        <dbReference type="Google" id="ProtNLM"/>
    </source>
</evidence>
<protein>
    <recommendedName>
        <fullName evidence="3">Thioredoxin domain-containing protein</fullName>
    </recommendedName>
</protein>
<dbReference type="PANTHER" id="PTHR42899:SF1">
    <property type="entry name" value="SPERMATOGENESIS-ASSOCIATED PROTEIN 20"/>
    <property type="match status" value="1"/>
</dbReference>
<sequence>MAPQLGVLIRLLASEPDPDLAALLELTLEQMAGLGLRDHIGGGFFRYTIDPGWRVPHFEKMLYSQALLSRLYLEAAGRFRREDFRRLAAETLDFTLREFAGRGGGFISSLSAIDAEGGEGGGYLWREEQLGALLAAPERDFARRRWGLGGDAPLDGGYLPLDLESAGVFAPALGLSAEEAAELEQRLKRRLLEGRRPRAHPRDEKQLAAWNALHLSALVAGARAFPSAPYRTVAARLRDYLVREHWDGERLHRAVSRGRSLGRAGLEDYAYLARALYDWAELSGRQEDRVLARRLAQRAWALFFDARAGGWREAERPLVPGMGRQGVLRDAPMPSPAAVLIGLSRELGGELARYADRALALGQAEVLSQPLWYASHAEVLLGADAPR</sequence>
<comment type="caution">
    <text evidence="1">The sequence shown here is derived from an EMBL/GenBank/DDBJ whole genome shotgun (WGS) entry which is preliminary data.</text>
</comment>